<dbReference type="EMBL" id="SDJQ01000002">
    <property type="protein sequence ID" value="RXR36530.1"/>
    <property type="molecule type" value="Genomic_DNA"/>
</dbReference>
<organism evidence="3 4">
    <name type="scientific">Oerskovia turbata</name>
    <dbReference type="NCBI Taxonomy" id="1713"/>
    <lineage>
        <taxon>Bacteria</taxon>
        <taxon>Bacillati</taxon>
        <taxon>Actinomycetota</taxon>
        <taxon>Actinomycetes</taxon>
        <taxon>Micrococcales</taxon>
        <taxon>Cellulomonadaceae</taxon>
        <taxon>Oerskovia</taxon>
    </lineage>
</organism>
<name>A0A4Q1L194_9CELL</name>
<evidence type="ECO:0000313" key="4">
    <source>
        <dbReference type="Proteomes" id="UP000289805"/>
    </source>
</evidence>
<proteinExistence type="predicted"/>
<feature type="domain" description="HTH cro/C1-type" evidence="1">
    <location>
        <begin position="7"/>
        <end position="61"/>
    </location>
</feature>
<dbReference type="RefSeq" id="WP_030152146.1">
    <property type="nucleotide sequence ID" value="NZ_JOFV01000012.1"/>
</dbReference>
<dbReference type="GO" id="GO:0003677">
    <property type="term" value="F:DNA binding"/>
    <property type="evidence" value="ECO:0007669"/>
    <property type="project" value="InterPro"/>
</dbReference>
<evidence type="ECO:0000259" key="1">
    <source>
        <dbReference type="PROSITE" id="PS50943"/>
    </source>
</evidence>
<evidence type="ECO:0000313" key="2">
    <source>
        <dbReference type="EMBL" id="RXR26355.1"/>
    </source>
</evidence>
<dbReference type="Pfam" id="PF01381">
    <property type="entry name" value="HTH_3"/>
    <property type="match status" value="1"/>
</dbReference>
<evidence type="ECO:0000313" key="3">
    <source>
        <dbReference type="EMBL" id="RXR36530.1"/>
    </source>
</evidence>
<gene>
    <name evidence="2" type="ORF">EQW73_08530</name>
    <name evidence="3" type="ORF">EQW78_01590</name>
</gene>
<dbReference type="Gene3D" id="1.10.260.40">
    <property type="entry name" value="lambda repressor-like DNA-binding domains"/>
    <property type="match status" value="1"/>
</dbReference>
<dbReference type="Proteomes" id="UP000290517">
    <property type="component" value="Unassembled WGS sequence"/>
</dbReference>
<comment type="caution">
    <text evidence="3">The sequence shown here is derived from an EMBL/GenBank/DDBJ whole genome shotgun (WGS) entry which is preliminary data.</text>
</comment>
<reference evidence="4 5" key="1">
    <citation type="submission" date="2019-01" db="EMBL/GenBank/DDBJ databases">
        <title>Oerskovia turbata Genome sequencing and assembly.</title>
        <authorList>
            <person name="Dou T."/>
        </authorList>
    </citation>
    <scope>NUCLEOTIDE SEQUENCE [LARGE SCALE GENOMIC DNA]</scope>
    <source>
        <strain evidence="3 4">JCM12123</strain>
        <strain evidence="2 5">JCM3160</strain>
    </source>
</reference>
<protein>
    <submittedName>
        <fullName evidence="3">XRE family transcriptional regulator</fullName>
    </submittedName>
</protein>
<dbReference type="AlphaFoldDB" id="A0A4Q1L194"/>
<dbReference type="OrthoDB" id="3824825at2"/>
<sequence length="250" mass="26323">MDLAERVNTLRQVNGLSVRDLAGLAGVSPSTISRIEARKMDPSFDLATTILQVMGMNLGAVETTDVEALRAARYALGQDTELTPGAREWIARWTRIRIIGPDGRATAGREPDVAFRAARLARLADRPGGADFAPAGVAVDLVETLGRAGAPYALTGDAAADLLGAHATTAWPVLYVEDVQQAREVLELIPLADGARGRRITLVPFDGLSELGARTVGGITVAATEQVAIDCYSGPGRMPDQADLLLGVRG</sequence>
<dbReference type="PROSITE" id="PS50943">
    <property type="entry name" value="HTH_CROC1"/>
    <property type="match status" value="1"/>
</dbReference>
<dbReference type="SMART" id="SM00530">
    <property type="entry name" value="HTH_XRE"/>
    <property type="match status" value="1"/>
</dbReference>
<dbReference type="CDD" id="cd00093">
    <property type="entry name" value="HTH_XRE"/>
    <property type="match status" value="1"/>
</dbReference>
<dbReference type="Proteomes" id="UP000289805">
    <property type="component" value="Unassembled WGS sequence"/>
</dbReference>
<keyword evidence="5" id="KW-1185">Reference proteome</keyword>
<dbReference type="InterPro" id="IPR010982">
    <property type="entry name" value="Lambda_DNA-bd_dom_sf"/>
</dbReference>
<accession>A0A4Q1L194</accession>
<dbReference type="InterPro" id="IPR001387">
    <property type="entry name" value="Cro/C1-type_HTH"/>
</dbReference>
<evidence type="ECO:0000313" key="5">
    <source>
        <dbReference type="Proteomes" id="UP000290517"/>
    </source>
</evidence>
<dbReference type="EMBL" id="SDJR01000004">
    <property type="protein sequence ID" value="RXR26355.1"/>
    <property type="molecule type" value="Genomic_DNA"/>
</dbReference>
<dbReference type="SUPFAM" id="SSF47413">
    <property type="entry name" value="lambda repressor-like DNA-binding domains"/>
    <property type="match status" value="1"/>
</dbReference>
<dbReference type="STRING" id="1713.GCA_000718325_02655"/>